<dbReference type="EMBL" id="LT559120">
    <property type="protein sequence ID" value="SAP16275.1"/>
    <property type="molecule type" value="Genomic_DNA"/>
</dbReference>
<name>A0A1M4BKV5_9ACTN</name>
<reference evidence="1" key="1">
    <citation type="submission" date="2016-04" db="EMBL/GenBank/DDBJ databases">
        <authorList>
            <person name="Evans L.H."/>
            <person name="Alamgir A."/>
            <person name="Owens N."/>
            <person name="Weber N.D."/>
            <person name="Virtaneva K."/>
            <person name="Barbian K."/>
            <person name="Babar A."/>
            <person name="Rosenke K."/>
        </authorList>
    </citation>
    <scope>NUCLEOTIDE SEQUENCE</scope>
    <source>
        <strain evidence="1">Nono1</strain>
    </source>
</reference>
<gene>
    <name evidence="1" type="ORF">BN4615_P10938</name>
</gene>
<protein>
    <submittedName>
        <fullName evidence="1">Uncharacterized protein</fullName>
    </submittedName>
</protein>
<accession>A0A1M4BKV5</accession>
<dbReference type="AlphaFoldDB" id="A0A1M4BKV5"/>
<organism evidence="1">
    <name type="scientific">Nonomuraea gerenzanensis</name>
    <dbReference type="NCBI Taxonomy" id="93944"/>
    <lineage>
        <taxon>Bacteria</taxon>
        <taxon>Bacillati</taxon>
        <taxon>Actinomycetota</taxon>
        <taxon>Actinomycetes</taxon>
        <taxon>Streptosporangiales</taxon>
        <taxon>Streptosporangiaceae</taxon>
        <taxon>Nonomuraea</taxon>
    </lineage>
</organism>
<proteinExistence type="predicted"/>
<evidence type="ECO:0000313" key="1">
    <source>
        <dbReference type="EMBL" id="SAP16275.1"/>
    </source>
</evidence>
<sequence>MAGEIVNLSEETFWPFERGEILIVDRDSGREPFGEGRKPAKWGVAAVYTSDWNEAQELRQAVVGAERHP</sequence>